<evidence type="ECO:0000259" key="13">
    <source>
        <dbReference type="Pfam" id="PF02225"/>
    </source>
</evidence>
<dbReference type="Gene3D" id="2.60.40.1710">
    <property type="entry name" value="Subtilisin-like superfamily"/>
    <property type="match status" value="1"/>
</dbReference>
<dbReference type="PROSITE" id="PS51257">
    <property type="entry name" value="PROKAR_LIPOPROTEIN"/>
    <property type="match status" value="1"/>
</dbReference>
<feature type="domain" description="C5a peptidase/Subtilisin-like protease SBT2-like Fn3-like" evidence="14">
    <location>
        <begin position="596"/>
        <end position="700"/>
    </location>
</feature>
<dbReference type="InterPro" id="IPR015500">
    <property type="entry name" value="Peptidase_S8_subtilisin-rel"/>
</dbReference>
<name>D7BGB0_ALLS1</name>
<dbReference type="eggNOG" id="COG1404">
    <property type="taxonomic scope" value="Bacteria"/>
</dbReference>
<feature type="active site" description="Charge relay system" evidence="8 9">
    <location>
        <position position="167"/>
    </location>
</feature>
<evidence type="ECO:0000256" key="1">
    <source>
        <dbReference type="ARBA" id="ARBA00011073"/>
    </source>
</evidence>
<dbReference type="GO" id="GO:0005615">
    <property type="term" value="C:extracellular space"/>
    <property type="evidence" value="ECO:0007669"/>
    <property type="project" value="TreeGrafter"/>
</dbReference>
<dbReference type="InterPro" id="IPR036852">
    <property type="entry name" value="Peptidase_S8/S53_dom_sf"/>
</dbReference>
<evidence type="ECO:0000256" key="10">
    <source>
        <dbReference type="RuleBase" id="RU003355"/>
    </source>
</evidence>
<evidence type="ECO:0000256" key="5">
    <source>
        <dbReference type="ARBA" id="ARBA00022729"/>
    </source>
</evidence>
<dbReference type="InterPro" id="IPR023828">
    <property type="entry name" value="Peptidase_S8_Ser-AS"/>
</dbReference>
<comment type="similarity">
    <text evidence="1 9 10">Belongs to the peptidase S8 family.</text>
</comment>
<dbReference type="PROSITE" id="PS00137">
    <property type="entry name" value="SUBTILASE_HIS"/>
    <property type="match status" value="1"/>
</dbReference>
<keyword evidence="4 9" id="KW-0645">Protease</keyword>
<dbReference type="InterPro" id="IPR022398">
    <property type="entry name" value="Peptidase_S8_His-AS"/>
</dbReference>
<dbReference type="Gene3D" id="3.40.50.200">
    <property type="entry name" value="Peptidase S8/S53 domain"/>
    <property type="match status" value="1"/>
</dbReference>
<protein>
    <submittedName>
        <fullName evidence="15">Peptidase S8 and S53 subtilisin kexin sedolisin</fullName>
    </submittedName>
</protein>
<dbReference type="GO" id="GO:0016020">
    <property type="term" value="C:membrane"/>
    <property type="evidence" value="ECO:0007669"/>
    <property type="project" value="InterPro"/>
</dbReference>
<dbReference type="InterPro" id="IPR003137">
    <property type="entry name" value="PA_domain"/>
</dbReference>
<dbReference type="CDD" id="cd07489">
    <property type="entry name" value="Peptidases_S8_5"/>
    <property type="match status" value="1"/>
</dbReference>
<dbReference type="Pfam" id="PF00082">
    <property type="entry name" value="Peptidase_S8"/>
    <property type="match status" value="1"/>
</dbReference>
<feature type="chain" id="PRO_5003093153" evidence="11">
    <location>
        <begin position="19"/>
        <end position="860"/>
    </location>
</feature>
<feature type="active site" description="Charge relay system" evidence="8 9">
    <location>
        <position position="214"/>
    </location>
</feature>
<organism evidence="15 16">
    <name type="scientific">Allomeiothermus silvanus (strain ATCC 700542 / DSM 9946 / NBRC 106475 / NCIMB 13440 / VI-R2)</name>
    <name type="common">Thermus silvanus</name>
    <dbReference type="NCBI Taxonomy" id="526227"/>
    <lineage>
        <taxon>Bacteria</taxon>
        <taxon>Thermotogati</taxon>
        <taxon>Deinococcota</taxon>
        <taxon>Deinococci</taxon>
        <taxon>Thermales</taxon>
        <taxon>Thermaceae</taxon>
        <taxon>Allomeiothermus</taxon>
    </lineage>
</organism>
<keyword evidence="3" id="KW-0964">Secreted</keyword>
<dbReference type="STRING" id="526227.Mesil_0084"/>
<dbReference type="InterPro" id="IPR050131">
    <property type="entry name" value="Peptidase_S8_subtilisin-like"/>
</dbReference>
<dbReference type="SUPFAM" id="SSF52743">
    <property type="entry name" value="Subtilisin-like"/>
    <property type="match status" value="1"/>
</dbReference>
<dbReference type="SUPFAM" id="SSF52025">
    <property type="entry name" value="PA domain"/>
    <property type="match status" value="1"/>
</dbReference>
<dbReference type="InterPro" id="IPR034187">
    <property type="entry name" value="Peptidases_S8_5"/>
</dbReference>
<keyword evidence="2" id="KW-0134">Cell wall</keyword>
<gene>
    <name evidence="15" type="ordered locus">Mesil_0084</name>
</gene>
<dbReference type="GO" id="GO:0004252">
    <property type="term" value="F:serine-type endopeptidase activity"/>
    <property type="evidence" value="ECO:0007669"/>
    <property type="project" value="UniProtKB-UniRule"/>
</dbReference>
<dbReference type="InterPro" id="IPR010435">
    <property type="entry name" value="C5a/SBT2-like_Fn3"/>
</dbReference>
<dbReference type="AlphaFoldDB" id="D7BGB0"/>
<dbReference type="OrthoDB" id="9798386at2"/>
<sequence length="860" mass="90316">MRRFLLLSLGLLLLAACGGPEPQVRSGVEVIANAPQAPESGQLVNETPTRWIVELSGQSVSDGVSLQSVEAQHAVFRQAAETAGIKIRYAYTDLFNGFSVELPKGSSPNKLYTLPGVVAIYPVHILALPPTQRVEPDLATAITQTGVDIAQNDLGLTGKGVKVGIIDSGIDLQHPAFAGRIIEGYDFVGDDYNAADPAHSTPVPDPNPDDCGGHGTHVAGIVGGKDSQITGVAPGVKFGAYKVFGCEGSTSDDVILAALERAERDDMDIVNMSLGSPYGWSALVKGINKLVKKGVVVVASAGNEGASGLFTTGAPAAATDVISVASFDNITVQLRTFTISPDNRTVGYFLASGSIPAPTSGSSPVVVASPLNGCNVNGANPFAPGTFSGKAVLIQRGICTFREKALNAEAAGAVAVLIYNNRPGYLQGTIGGPISVPVVMLSDSDGATIAARSNVTLTWSNVEARFPLATGNLISSFSSWGLSQDLEFKPDLGAPGGFIRSAFPLEQGGYAVLSGTSMSSPHVAGAAALLLEGNPAFAHGQRPALVRTMLQNTAYPKPFSLAPSSGFAESSFREGSGMIDVLGAVQTRITVTPSKISFAEVNGAYTQTLTLKNRSNVPTIYKLVHVPGISATGSVYAPSFVTGFANVTFSANQITVPAQGETTVSVSITPNPGLASKSLYGGYILFQPVGAGVGLNVPYVGLQGGYKSIRVLEPTPFGFPWLADASFNQLSGGTFTLQGEDKPYLLFHFEHGAQIYQVVILNGQTGKPIHPKFNKADLAWFTDRNSTRTGIFTLAWDGTYISKYKETEVYNTDIPIPAEFKPVPNGIYRLQIEVLKPTGNKNNPADWETWTSPAFTIARP</sequence>
<dbReference type="GO" id="GO:0006508">
    <property type="term" value="P:proteolysis"/>
    <property type="evidence" value="ECO:0007669"/>
    <property type="project" value="UniProtKB-KW"/>
</dbReference>
<keyword evidence="6 9" id="KW-0378">Hydrolase</keyword>
<dbReference type="Gene3D" id="3.50.30.30">
    <property type="match status" value="1"/>
</dbReference>
<feature type="domain" description="Peptidase S8/S53" evidence="12">
    <location>
        <begin position="158"/>
        <end position="576"/>
    </location>
</feature>
<dbReference type="PROSITE" id="PS00138">
    <property type="entry name" value="SUBTILASE_SER"/>
    <property type="match status" value="1"/>
</dbReference>
<evidence type="ECO:0000256" key="3">
    <source>
        <dbReference type="ARBA" id="ARBA00022525"/>
    </source>
</evidence>
<keyword evidence="7 9" id="KW-0720">Serine protease</keyword>
<evidence type="ECO:0000256" key="9">
    <source>
        <dbReference type="PROSITE-ProRule" id="PRU01240"/>
    </source>
</evidence>
<dbReference type="PROSITE" id="PS51892">
    <property type="entry name" value="SUBTILASE"/>
    <property type="match status" value="1"/>
</dbReference>
<dbReference type="Pfam" id="PF06280">
    <property type="entry name" value="fn3_5"/>
    <property type="match status" value="1"/>
</dbReference>
<dbReference type="InterPro" id="IPR000209">
    <property type="entry name" value="Peptidase_S8/S53_dom"/>
</dbReference>
<dbReference type="Pfam" id="PF02225">
    <property type="entry name" value="PA"/>
    <property type="match status" value="1"/>
</dbReference>
<feature type="domain" description="PA" evidence="13">
    <location>
        <begin position="364"/>
        <end position="449"/>
    </location>
</feature>
<dbReference type="RefSeq" id="WP_013156639.1">
    <property type="nucleotide sequence ID" value="NC_014212.1"/>
</dbReference>
<dbReference type="PANTHER" id="PTHR43806:SF66">
    <property type="entry name" value="SERIN ENDOPEPTIDASE"/>
    <property type="match status" value="1"/>
</dbReference>
<dbReference type="InterPro" id="IPR023827">
    <property type="entry name" value="Peptidase_S8_Asp-AS"/>
</dbReference>
<dbReference type="InterPro" id="IPR046450">
    <property type="entry name" value="PA_dom_sf"/>
</dbReference>
<dbReference type="HOGENOM" id="CLU_003559_0_0_0"/>
<reference evidence="15 16" key="1">
    <citation type="journal article" date="2010" name="Stand. Genomic Sci.">
        <title>Complete genome sequence of Meiothermus silvanus type strain (VI-R2).</title>
        <authorList>
            <person name="Sikorski J."/>
            <person name="Tindall B.J."/>
            <person name="Lowry S."/>
            <person name="Lucas S."/>
            <person name="Nolan M."/>
            <person name="Copeland A."/>
            <person name="Glavina Del Rio T."/>
            <person name="Tice H."/>
            <person name="Cheng J.F."/>
            <person name="Han C."/>
            <person name="Pitluck S."/>
            <person name="Liolios K."/>
            <person name="Ivanova N."/>
            <person name="Mavromatis K."/>
            <person name="Mikhailova N."/>
            <person name="Pati A."/>
            <person name="Goodwin L."/>
            <person name="Chen A."/>
            <person name="Palaniappan K."/>
            <person name="Land M."/>
            <person name="Hauser L."/>
            <person name="Chang Y.J."/>
            <person name="Jeffries C.D."/>
            <person name="Rohde M."/>
            <person name="Goker M."/>
            <person name="Woyke T."/>
            <person name="Bristow J."/>
            <person name="Eisen J.A."/>
            <person name="Markowitz V."/>
            <person name="Hugenholtz P."/>
            <person name="Kyrpides N.C."/>
            <person name="Klenk H.P."/>
            <person name="Lapidus A."/>
        </authorList>
    </citation>
    <scope>NUCLEOTIDE SEQUENCE [LARGE SCALE GENOMIC DNA]</scope>
    <source>
        <strain evidence="16">ATCC 700542 / DSM 9946 / VI-R2</strain>
    </source>
</reference>
<dbReference type="KEGG" id="msv:Mesil_0084"/>
<evidence type="ECO:0000256" key="6">
    <source>
        <dbReference type="ARBA" id="ARBA00022801"/>
    </source>
</evidence>
<keyword evidence="16" id="KW-1185">Reference proteome</keyword>
<feature type="active site" description="Charge relay system" evidence="8 9">
    <location>
        <position position="517"/>
    </location>
</feature>
<evidence type="ECO:0000313" key="15">
    <source>
        <dbReference type="EMBL" id="ADH62031.1"/>
    </source>
</evidence>
<dbReference type="CDD" id="cd02133">
    <property type="entry name" value="PA_C5a_like"/>
    <property type="match status" value="1"/>
</dbReference>
<dbReference type="EMBL" id="CP002042">
    <property type="protein sequence ID" value="ADH62031.1"/>
    <property type="molecule type" value="Genomic_DNA"/>
</dbReference>
<evidence type="ECO:0000256" key="11">
    <source>
        <dbReference type="SAM" id="SignalP"/>
    </source>
</evidence>
<feature type="signal peptide" evidence="11">
    <location>
        <begin position="1"/>
        <end position="18"/>
    </location>
</feature>
<dbReference type="PROSITE" id="PS00136">
    <property type="entry name" value="SUBTILASE_ASP"/>
    <property type="match status" value="1"/>
</dbReference>
<dbReference type="PANTHER" id="PTHR43806">
    <property type="entry name" value="PEPTIDASE S8"/>
    <property type="match status" value="1"/>
</dbReference>
<evidence type="ECO:0000313" key="16">
    <source>
        <dbReference type="Proteomes" id="UP000001916"/>
    </source>
</evidence>
<dbReference type="PRINTS" id="PR00723">
    <property type="entry name" value="SUBTILISIN"/>
</dbReference>
<evidence type="ECO:0000256" key="2">
    <source>
        <dbReference type="ARBA" id="ARBA00022512"/>
    </source>
</evidence>
<evidence type="ECO:0000259" key="12">
    <source>
        <dbReference type="Pfam" id="PF00082"/>
    </source>
</evidence>
<accession>D7BGB0</accession>
<evidence type="ECO:0000256" key="7">
    <source>
        <dbReference type="ARBA" id="ARBA00022825"/>
    </source>
</evidence>
<evidence type="ECO:0000256" key="4">
    <source>
        <dbReference type="ARBA" id="ARBA00022670"/>
    </source>
</evidence>
<keyword evidence="5 11" id="KW-0732">Signal</keyword>
<proteinExistence type="inferred from homology"/>
<dbReference type="Proteomes" id="UP000001916">
    <property type="component" value="Chromosome"/>
</dbReference>
<evidence type="ECO:0000259" key="14">
    <source>
        <dbReference type="Pfam" id="PF06280"/>
    </source>
</evidence>
<evidence type="ECO:0000256" key="8">
    <source>
        <dbReference type="PIRSR" id="PIRSR615500-1"/>
    </source>
</evidence>